<organism evidence="2 3">
    <name type="scientific">Linnemannia gamsii</name>
    <dbReference type="NCBI Taxonomy" id="64522"/>
    <lineage>
        <taxon>Eukaryota</taxon>
        <taxon>Fungi</taxon>
        <taxon>Fungi incertae sedis</taxon>
        <taxon>Mucoromycota</taxon>
        <taxon>Mortierellomycotina</taxon>
        <taxon>Mortierellomycetes</taxon>
        <taxon>Mortierellales</taxon>
        <taxon>Mortierellaceae</taxon>
        <taxon>Linnemannia</taxon>
    </lineage>
</organism>
<protein>
    <submittedName>
        <fullName evidence="2">Uncharacterized protein</fullName>
    </submittedName>
</protein>
<dbReference type="EMBL" id="JAAAIM010000065">
    <property type="protein sequence ID" value="KAG0296123.1"/>
    <property type="molecule type" value="Genomic_DNA"/>
</dbReference>
<evidence type="ECO:0000313" key="2">
    <source>
        <dbReference type="EMBL" id="KAG0296123.1"/>
    </source>
</evidence>
<keyword evidence="3" id="KW-1185">Reference proteome</keyword>
<gene>
    <name evidence="2" type="ORF">BGZ96_010158</name>
</gene>
<dbReference type="Proteomes" id="UP001194696">
    <property type="component" value="Unassembled WGS sequence"/>
</dbReference>
<keyword evidence="1" id="KW-0732">Signal</keyword>
<comment type="caution">
    <text evidence="2">The sequence shown here is derived from an EMBL/GenBank/DDBJ whole genome shotgun (WGS) entry which is preliminary data.</text>
</comment>
<feature type="chain" id="PRO_5045670704" evidence="1">
    <location>
        <begin position="24"/>
        <end position="211"/>
    </location>
</feature>
<reference evidence="2 3" key="1">
    <citation type="journal article" date="2020" name="Fungal Divers.">
        <title>Resolving the Mortierellaceae phylogeny through synthesis of multi-gene phylogenetics and phylogenomics.</title>
        <authorList>
            <person name="Vandepol N."/>
            <person name="Liber J."/>
            <person name="Desiro A."/>
            <person name="Na H."/>
            <person name="Kennedy M."/>
            <person name="Barry K."/>
            <person name="Grigoriev I.V."/>
            <person name="Miller A.N."/>
            <person name="O'Donnell K."/>
            <person name="Stajich J.E."/>
            <person name="Bonito G."/>
        </authorList>
    </citation>
    <scope>NUCLEOTIDE SEQUENCE [LARGE SCALE GENOMIC DNA]</scope>
    <source>
        <strain evidence="2 3">AD045</strain>
    </source>
</reference>
<evidence type="ECO:0000313" key="3">
    <source>
        <dbReference type="Proteomes" id="UP001194696"/>
    </source>
</evidence>
<proteinExistence type="predicted"/>
<sequence>MFFPPFLVLLTLALALALSSVHSQTPLQQPLTEMQNSNNMTATIKDGRYKIWRSPKQQQLIVAMNGPNSMAVLGRPEELDDPSNPETGIWILAITSSSDTASIASERAVSATLQHEVTKAYLAIDNPSDPGRGAPIYVMSDNKQVWTINPASTTGDEDNNEFHIGYPDLVDGQVLVVDNSFARAFPPRLALQSMENEIAQVGLPWRFEPVA</sequence>
<evidence type="ECO:0000256" key="1">
    <source>
        <dbReference type="SAM" id="SignalP"/>
    </source>
</evidence>
<feature type="signal peptide" evidence="1">
    <location>
        <begin position="1"/>
        <end position="23"/>
    </location>
</feature>
<accession>A0ABQ7KCT6</accession>
<name>A0ABQ7KCT6_9FUNG</name>